<keyword evidence="5 7" id="KW-0546">Nucleotide metabolism</keyword>
<accession>N0B8T1</accession>
<evidence type="ECO:0000256" key="1">
    <source>
        <dbReference type="ARBA" id="ARBA00006581"/>
    </source>
</evidence>
<comment type="pathway">
    <text evidence="7">Pyrimidine metabolism; dUMP biosynthesis; dUMP from dCTP (dUTP route): step 2/2.</text>
</comment>
<evidence type="ECO:0000256" key="3">
    <source>
        <dbReference type="ARBA" id="ARBA00022801"/>
    </source>
</evidence>
<dbReference type="Proteomes" id="UP000005952">
    <property type="component" value="Chromosome"/>
</dbReference>
<keyword evidence="3 7" id="KW-0378">Hydrolase</keyword>
<dbReference type="AlphaFoldDB" id="N0B8T1"/>
<evidence type="ECO:0000256" key="7">
    <source>
        <dbReference type="HAMAP-Rule" id="MF_00116"/>
    </source>
</evidence>
<dbReference type="GO" id="GO:0006226">
    <property type="term" value="P:dUMP biosynthetic process"/>
    <property type="evidence" value="ECO:0007669"/>
    <property type="project" value="UniProtKB-UniRule"/>
</dbReference>
<evidence type="ECO:0000256" key="6">
    <source>
        <dbReference type="ARBA" id="ARBA00047686"/>
    </source>
</evidence>
<keyword evidence="2 7" id="KW-0479">Metal-binding</keyword>
<evidence type="ECO:0000313" key="11">
    <source>
        <dbReference type="Proteomes" id="UP000005952"/>
    </source>
</evidence>
<name>N0B8T1_9HYPH</name>
<comment type="similarity">
    <text evidence="1 7">Belongs to the dUTPase family.</text>
</comment>
<feature type="binding site" evidence="7">
    <location>
        <begin position="94"/>
        <end position="96"/>
    </location>
    <ligand>
        <name>substrate</name>
    </ligand>
</feature>
<dbReference type="Gene3D" id="2.70.40.10">
    <property type="match status" value="1"/>
</dbReference>
<dbReference type="eggNOG" id="COG0756">
    <property type="taxonomic scope" value="Bacteria"/>
</dbReference>
<dbReference type="UniPathway" id="UPA00610">
    <property type="reaction ID" value="UER00666"/>
</dbReference>
<dbReference type="InterPro" id="IPR033704">
    <property type="entry name" value="dUTPase_trimeric"/>
</dbReference>
<keyword evidence="4 7" id="KW-0460">Magnesium</keyword>
<dbReference type="FunFam" id="2.70.40.10:FF:000002">
    <property type="entry name" value="dUTP diphosphatase"/>
    <property type="match status" value="1"/>
</dbReference>
<dbReference type="NCBIfam" id="NF001862">
    <property type="entry name" value="PRK00601.1"/>
    <property type="match status" value="1"/>
</dbReference>
<comment type="catalytic activity">
    <reaction evidence="6 7">
        <text>dUTP + H2O = dUMP + diphosphate + H(+)</text>
        <dbReference type="Rhea" id="RHEA:10248"/>
        <dbReference type="ChEBI" id="CHEBI:15377"/>
        <dbReference type="ChEBI" id="CHEBI:15378"/>
        <dbReference type="ChEBI" id="CHEBI:33019"/>
        <dbReference type="ChEBI" id="CHEBI:61555"/>
        <dbReference type="ChEBI" id="CHEBI:246422"/>
        <dbReference type="EC" id="3.6.1.23"/>
    </reaction>
</comment>
<feature type="region of interest" description="Disordered" evidence="8">
    <location>
        <begin position="147"/>
        <end position="192"/>
    </location>
</feature>
<proteinExistence type="inferred from homology"/>
<evidence type="ECO:0000259" key="9">
    <source>
        <dbReference type="Pfam" id="PF00692"/>
    </source>
</evidence>
<dbReference type="CDD" id="cd07557">
    <property type="entry name" value="trimeric_dUTPase"/>
    <property type="match status" value="1"/>
</dbReference>
<keyword evidence="11" id="KW-1185">Reference proteome</keyword>
<evidence type="ECO:0000256" key="5">
    <source>
        <dbReference type="ARBA" id="ARBA00023080"/>
    </source>
</evidence>
<dbReference type="SUPFAM" id="SSF51283">
    <property type="entry name" value="dUTPase-like"/>
    <property type="match status" value="1"/>
</dbReference>
<dbReference type="InterPro" id="IPR008181">
    <property type="entry name" value="dUTPase"/>
</dbReference>
<dbReference type="KEGG" id="hdt:HYPDE_41658"/>
<dbReference type="NCBIfam" id="TIGR00576">
    <property type="entry name" value="dut"/>
    <property type="match status" value="1"/>
</dbReference>
<dbReference type="PANTHER" id="PTHR11241:SF0">
    <property type="entry name" value="DEOXYURIDINE 5'-TRIPHOSPHATE NUCLEOTIDOHYDROLASE"/>
    <property type="match status" value="1"/>
</dbReference>
<dbReference type="InterPro" id="IPR029054">
    <property type="entry name" value="dUTPase-like"/>
</dbReference>
<dbReference type="EC" id="3.6.1.23" evidence="7"/>
<dbReference type="Pfam" id="PF00692">
    <property type="entry name" value="dUTPase"/>
    <property type="match status" value="1"/>
</dbReference>
<comment type="caution">
    <text evidence="7">Lacks conserved residue(s) required for the propagation of feature annotation.</text>
</comment>
<dbReference type="GO" id="GO:0004170">
    <property type="term" value="F:dUTP diphosphatase activity"/>
    <property type="evidence" value="ECO:0007669"/>
    <property type="project" value="UniProtKB-UniRule"/>
</dbReference>
<dbReference type="InterPro" id="IPR036157">
    <property type="entry name" value="dUTPase-like_sf"/>
</dbReference>
<dbReference type="STRING" id="670307.HYPDE_41658"/>
<evidence type="ECO:0000256" key="2">
    <source>
        <dbReference type="ARBA" id="ARBA00022723"/>
    </source>
</evidence>
<feature type="binding site" evidence="7">
    <location>
        <begin position="77"/>
        <end position="79"/>
    </location>
    <ligand>
        <name>substrate</name>
    </ligand>
</feature>
<comment type="cofactor">
    <cofactor evidence="7">
        <name>Mg(2+)</name>
        <dbReference type="ChEBI" id="CHEBI:18420"/>
    </cofactor>
</comment>
<organism evidence="10 11">
    <name type="scientific">Hyphomicrobium denitrificans 1NES1</name>
    <dbReference type="NCBI Taxonomy" id="670307"/>
    <lineage>
        <taxon>Bacteria</taxon>
        <taxon>Pseudomonadati</taxon>
        <taxon>Pseudomonadota</taxon>
        <taxon>Alphaproteobacteria</taxon>
        <taxon>Hyphomicrobiales</taxon>
        <taxon>Hyphomicrobiaceae</taxon>
        <taxon>Hyphomicrobium</taxon>
    </lineage>
</organism>
<feature type="compositionally biased region" description="Basic and acidic residues" evidence="8">
    <location>
        <begin position="183"/>
        <end position="192"/>
    </location>
</feature>
<gene>
    <name evidence="7 10" type="primary">dut</name>
    <name evidence="10" type="ORF">HYPDE_41658</name>
</gene>
<reference evidence="10 11" key="1">
    <citation type="journal article" date="2013" name="Genome Announc.">
        <title>Genome sequences for three denitrifying bacterial strains isolated from a uranium- and nitrate-contaminated subsurface environment.</title>
        <authorList>
            <person name="Venkatramanan R."/>
            <person name="Prakash O."/>
            <person name="Woyke T."/>
            <person name="Chain P."/>
            <person name="Goodwin L.A."/>
            <person name="Watson D."/>
            <person name="Brooks S."/>
            <person name="Kostka J.E."/>
            <person name="Green S.J."/>
        </authorList>
    </citation>
    <scope>NUCLEOTIDE SEQUENCE [LARGE SCALE GENOMIC DNA]</scope>
    <source>
        <strain evidence="10 11">1NES1</strain>
    </source>
</reference>
<dbReference type="GO" id="GO:0046081">
    <property type="term" value="P:dUTP catabolic process"/>
    <property type="evidence" value="ECO:0007669"/>
    <property type="project" value="InterPro"/>
</dbReference>
<sequence length="192" mass="20558">MSRPRQPVKTKVNIRRLQHAEDLSLPAYQTAEAAGFDLVAAVPADNPVILLPGDRVLVPTGLIFELPPGNEAQVRPRSGLAAKFGITVLNSPGTIDSDYRGEVSVILINLGKEAFTIKRGERIAQMIVAPVTHVDLQEVAKITATKRGAGGFGSTGTKTSSSSMKVKKQNAVTKKPPPKKSKSPQEGRTRSR</sequence>
<evidence type="ECO:0000313" key="10">
    <source>
        <dbReference type="EMBL" id="AGK59999.1"/>
    </source>
</evidence>
<feature type="binding site" evidence="7">
    <location>
        <position position="90"/>
    </location>
    <ligand>
        <name>substrate</name>
    </ligand>
</feature>
<protein>
    <recommendedName>
        <fullName evidence="7">Deoxyuridine 5'-triphosphate nucleotidohydrolase</fullName>
        <shortName evidence="7">dUTPase</shortName>
        <ecNumber evidence="7">3.6.1.23</ecNumber>
    </recommendedName>
    <alternativeName>
        <fullName evidence="7">dUTP pyrophosphatase</fullName>
    </alternativeName>
</protein>
<feature type="compositionally biased region" description="Low complexity" evidence="8">
    <location>
        <begin position="155"/>
        <end position="164"/>
    </location>
</feature>
<dbReference type="EMBL" id="CP005587">
    <property type="protein sequence ID" value="AGK59999.1"/>
    <property type="molecule type" value="Genomic_DNA"/>
</dbReference>
<dbReference type="PANTHER" id="PTHR11241">
    <property type="entry name" value="DEOXYURIDINE 5'-TRIPHOSPHATE NUCLEOTIDOHYDROLASE"/>
    <property type="match status" value="1"/>
</dbReference>
<evidence type="ECO:0000256" key="8">
    <source>
        <dbReference type="SAM" id="MobiDB-lite"/>
    </source>
</evidence>
<evidence type="ECO:0000256" key="4">
    <source>
        <dbReference type="ARBA" id="ARBA00022842"/>
    </source>
</evidence>
<comment type="function">
    <text evidence="7">This enzyme is involved in nucleotide metabolism: it produces dUMP, the immediate precursor of thymidine nucleotides and it decreases the intracellular concentration of dUTP so that uracil cannot be incorporated into DNA.</text>
</comment>
<dbReference type="OrthoDB" id="9809956at2"/>
<dbReference type="HAMAP" id="MF_00116">
    <property type="entry name" value="dUTPase_bact"/>
    <property type="match status" value="1"/>
</dbReference>
<feature type="domain" description="dUTPase-like" evidence="9">
    <location>
        <begin position="24"/>
        <end position="156"/>
    </location>
</feature>
<dbReference type="HOGENOM" id="CLU_068508_1_0_5"/>
<dbReference type="GO" id="GO:0000287">
    <property type="term" value="F:magnesium ion binding"/>
    <property type="evidence" value="ECO:0007669"/>
    <property type="project" value="UniProtKB-UniRule"/>
</dbReference>